<feature type="transmembrane region" description="Helical" evidence="9">
    <location>
        <begin position="29"/>
        <end position="51"/>
    </location>
</feature>
<dbReference type="CDD" id="cd06261">
    <property type="entry name" value="TM_PBP2"/>
    <property type="match status" value="1"/>
</dbReference>
<protein>
    <recommendedName>
        <fullName evidence="3 9">Phosphate transport system permease protein PstA</fullName>
    </recommendedName>
</protein>
<feature type="transmembrane region" description="Helical" evidence="9">
    <location>
        <begin position="202"/>
        <end position="223"/>
    </location>
</feature>
<dbReference type="PATRIC" id="fig|1581420.6.peg.871"/>
<accession>A0A0G9MY04</accession>
<dbReference type="InterPro" id="IPR035906">
    <property type="entry name" value="MetI-like_sf"/>
</dbReference>
<dbReference type="Pfam" id="PF00528">
    <property type="entry name" value="BPD_transp_1"/>
    <property type="match status" value="1"/>
</dbReference>
<evidence type="ECO:0000313" key="11">
    <source>
        <dbReference type="EMBL" id="KLE35637.1"/>
    </source>
</evidence>
<evidence type="ECO:0000256" key="4">
    <source>
        <dbReference type="ARBA" id="ARBA00022448"/>
    </source>
</evidence>
<comment type="subcellular location">
    <subcellularLocation>
        <location evidence="9">Cell inner membrane</location>
        <topology evidence="9">Multi-pass membrane protein</topology>
    </subcellularLocation>
    <subcellularLocation>
        <location evidence="1">Cell membrane</location>
        <topology evidence="1">Multi-pass membrane protein</topology>
    </subcellularLocation>
</comment>
<dbReference type="Pfam" id="PF11812">
    <property type="entry name" value="DUF3333"/>
    <property type="match status" value="1"/>
</dbReference>
<feature type="transmembrane region" description="Helical" evidence="9">
    <location>
        <begin position="389"/>
        <end position="408"/>
    </location>
</feature>
<dbReference type="NCBIfam" id="TIGR00974">
    <property type="entry name" value="3a0107s02c"/>
    <property type="match status" value="1"/>
</dbReference>
<dbReference type="AlphaFoldDB" id="A0A0G9MY04"/>
<reference evidence="11 12" key="1">
    <citation type="submission" date="2015-04" db="EMBL/GenBank/DDBJ databases">
        <title>The draft genome sequence of Erythrobacter luteus KA37.</title>
        <authorList>
            <person name="Zhuang L."/>
            <person name="Liu Y."/>
            <person name="Shao Z."/>
        </authorList>
    </citation>
    <scope>NUCLEOTIDE SEQUENCE [LARGE SCALE GENOMIC DNA]</scope>
    <source>
        <strain evidence="11 12">KA37</strain>
    </source>
</reference>
<name>A0A0G9MY04_9SPHN</name>
<comment type="caution">
    <text evidence="11">The sequence shown here is derived from an EMBL/GenBank/DDBJ whole genome shotgun (WGS) entry which is preliminary data.</text>
</comment>
<dbReference type="InterPro" id="IPR024573">
    <property type="entry name" value="DUF3333"/>
</dbReference>
<keyword evidence="4" id="KW-0813">Transport</keyword>
<keyword evidence="12" id="KW-1185">Reference proteome</keyword>
<feature type="domain" description="ABC transmembrane type-1" evidence="10">
    <location>
        <begin position="198"/>
        <end position="405"/>
    </location>
</feature>
<feature type="transmembrane region" description="Helical" evidence="9">
    <location>
        <begin position="269"/>
        <end position="293"/>
    </location>
</feature>
<evidence type="ECO:0000256" key="3">
    <source>
        <dbReference type="ARBA" id="ARBA00016864"/>
    </source>
</evidence>
<dbReference type="Proteomes" id="UP000053464">
    <property type="component" value="Unassembled WGS sequence"/>
</dbReference>
<dbReference type="RefSeq" id="WP_047003042.1">
    <property type="nucleotide sequence ID" value="NZ_LBHB01000001.1"/>
</dbReference>
<keyword evidence="6 9" id="KW-0812">Transmembrane</keyword>
<gene>
    <name evidence="11" type="ORF">AAW00_04320</name>
</gene>
<sequence>MSDLVHPTRTPAFEARLKKRYAAEKRFKALGLGAIVFSIAVLLFLLVTMTINGVGGFQRAEMSVPIDFPAMGLSAPAATGSESDAVRALQGQGLVEVVQFSAEQALGEAGAAQLNPEAWRQVGEAIVRDPTILQRQATFSLPASEDIASALRGDGKVDLQPLARDLSERGLLERRFDTGFLTRADATDAQMVGIWGALKGSILTMIVTLLLAFPIGVLAALYLEEYAPKNRWTDVIEVSINNLAAVPSIIFGLLGLAVFLTLFPSMRSAPLIGGMTLALMTMPVIVISGRNAIKAVPPSIRDGALAVGASPVQVVFHHVLPLALPGILTGTIIGMARALGETAPLLLIGMRAFVATPPDGFTDNATVLPMQIFLWSDEIDRGFVERTSAAIIVLLIFLLLMNGLAIYLRNRFEKKW</sequence>
<dbReference type="Gene3D" id="1.10.3720.10">
    <property type="entry name" value="MetI-like"/>
    <property type="match status" value="1"/>
</dbReference>
<dbReference type="PANTHER" id="PTHR43470">
    <property type="entry name" value="PHOSPHATE TRANSPORT SYSTEM PERMEASE PROTEIN PSTA-RELATED"/>
    <property type="match status" value="1"/>
</dbReference>
<feature type="transmembrane region" description="Helical" evidence="9">
    <location>
        <begin position="243"/>
        <end position="263"/>
    </location>
</feature>
<evidence type="ECO:0000256" key="1">
    <source>
        <dbReference type="ARBA" id="ARBA00004651"/>
    </source>
</evidence>
<keyword evidence="8 9" id="KW-0472">Membrane</keyword>
<dbReference type="GO" id="GO:0005315">
    <property type="term" value="F:phosphate transmembrane transporter activity"/>
    <property type="evidence" value="ECO:0007669"/>
    <property type="project" value="InterPro"/>
</dbReference>
<feature type="transmembrane region" description="Helical" evidence="9">
    <location>
        <begin position="314"/>
        <end position="336"/>
    </location>
</feature>
<evidence type="ECO:0000259" key="10">
    <source>
        <dbReference type="PROSITE" id="PS50928"/>
    </source>
</evidence>
<evidence type="ECO:0000256" key="6">
    <source>
        <dbReference type="ARBA" id="ARBA00022692"/>
    </source>
</evidence>
<dbReference type="STRING" id="1581420.AAW00_04320"/>
<evidence type="ECO:0000256" key="5">
    <source>
        <dbReference type="ARBA" id="ARBA00022475"/>
    </source>
</evidence>
<dbReference type="SUPFAM" id="SSF161098">
    <property type="entry name" value="MetI-like"/>
    <property type="match status" value="1"/>
</dbReference>
<comment type="similarity">
    <text evidence="2 9">Belongs to the binding-protein-dependent transport system permease family. CysTW subfamily.</text>
</comment>
<dbReference type="PROSITE" id="PS50928">
    <property type="entry name" value="ABC_TM1"/>
    <property type="match status" value="1"/>
</dbReference>
<dbReference type="GO" id="GO:0035435">
    <property type="term" value="P:phosphate ion transmembrane transport"/>
    <property type="evidence" value="ECO:0007669"/>
    <property type="project" value="InterPro"/>
</dbReference>
<dbReference type="InterPro" id="IPR005672">
    <property type="entry name" value="Phosphate_PstA"/>
</dbReference>
<dbReference type="EMBL" id="LBHB01000001">
    <property type="protein sequence ID" value="KLE35637.1"/>
    <property type="molecule type" value="Genomic_DNA"/>
</dbReference>
<proteinExistence type="inferred from homology"/>
<evidence type="ECO:0000313" key="12">
    <source>
        <dbReference type="Proteomes" id="UP000053464"/>
    </source>
</evidence>
<organism evidence="11 12">
    <name type="scientific">Aurantiacibacter luteus</name>
    <dbReference type="NCBI Taxonomy" id="1581420"/>
    <lineage>
        <taxon>Bacteria</taxon>
        <taxon>Pseudomonadati</taxon>
        <taxon>Pseudomonadota</taxon>
        <taxon>Alphaproteobacteria</taxon>
        <taxon>Sphingomonadales</taxon>
        <taxon>Erythrobacteraceae</taxon>
        <taxon>Aurantiacibacter</taxon>
    </lineage>
</organism>
<evidence type="ECO:0000256" key="2">
    <source>
        <dbReference type="ARBA" id="ARBA00007069"/>
    </source>
</evidence>
<evidence type="ECO:0000256" key="8">
    <source>
        <dbReference type="ARBA" id="ARBA00023136"/>
    </source>
</evidence>
<evidence type="ECO:0000256" key="9">
    <source>
        <dbReference type="RuleBase" id="RU363043"/>
    </source>
</evidence>
<evidence type="ECO:0000256" key="7">
    <source>
        <dbReference type="ARBA" id="ARBA00022989"/>
    </source>
</evidence>
<dbReference type="GO" id="GO:0005886">
    <property type="term" value="C:plasma membrane"/>
    <property type="evidence" value="ECO:0007669"/>
    <property type="project" value="UniProtKB-SubCell"/>
</dbReference>
<dbReference type="PANTHER" id="PTHR43470:SF5">
    <property type="entry name" value="PHOSPHATE TRANSPORT SYSTEM PERMEASE PROTEIN PSTA"/>
    <property type="match status" value="1"/>
</dbReference>
<dbReference type="InterPro" id="IPR000515">
    <property type="entry name" value="MetI-like"/>
</dbReference>
<keyword evidence="7 9" id="KW-1133">Transmembrane helix</keyword>
<keyword evidence="5 9" id="KW-1003">Cell membrane</keyword>
<dbReference type="OrthoDB" id="9807065at2"/>